<gene>
    <name evidence="4" type="ORF">KDA_22170</name>
</gene>
<dbReference type="AlphaFoldDB" id="A0A402B5V3"/>
<evidence type="ECO:0000256" key="1">
    <source>
        <dbReference type="ARBA" id="ARBA00022553"/>
    </source>
</evidence>
<reference evidence="5" key="1">
    <citation type="submission" date="2018-12" db="EMBL/GenBank/DDBJ databases">
        <title>Tengunoibacter tsumagoiensis gen. nov., sp. nov., Dictyobacter kobayashii sp. nov., D. alpinus sp. nov., and D. joshuensis sp. nov. and description of Dictyobacteraceae fam. nov. within the order Ktedonobacterales isolated from Tengu-no-mugimeshi.</title>
        <authorList>
            <person name="Wang C.M."/>
            <person name="Zheng Y."/>
            <person name="Sakai Y."/>
            <person name="Toyoda A."/>
            <person name="Minakuchi Y."/>
            <person name="Abe K."/>
            <person name="Yokota A."/>
            <person name="Yabe S."/>
        </authorList>
    </citation>
    <scope>NUCLEOTIDE SEQUENCE [LARGE SCALE GENOMIC DNA]</scope>
    <source>
        <strain evidence="5">Uno16</strain>
    </source>
</reference>
<accession>A0A402B5V3</accession>
<keyword evidence="5" id="KW-1185">Reference proteome</keyword>
<dbReference type="SUPFAM" id="SSF52172">
    <property type="entry name" value="CheY-like"/>
    <property type="match status" value="1"/>
</dbReference>
<evidence type="ECO:0000259" key="3">
    <source>
        <dbReference type="PROSITE" id="PS50110"/>
    </source>
</evidence>
<evidence type="ECO:0000313" key="5">
    <source>
        <dbReference type="Proteomes" id="UP000287171"/>
    </source>
</evidence>
<dbReference type="PROSITE" id="PS50110">
    <property type="entry name" value="RESPONSE_REGULATORY"/>
    <property type="match status" value="1"/>
</dbReference>
<feature type="modified residue" description="4-aspartylphosphate" evidence="2">
    <location>
        <position position="68"/>
    </location>
</feature>
<dbReference type="PANTHER" id="PTHR44591:SF3">
    <property type="entry name" value="RESPONSE REGULATORY DOMAIN-CONTAINING PROTEIN"/>
    <property type="match status" value="1"/>
</dbReference>
<evidence type="ECO:0000256" key="2">
    <source>
        <dbReference type="PROSITE-ProRule" id="PRU00169"/>
    </source>
</evidence>
<dbReference type="Pfam" id="PF00072">
    <property type="entry name" value="Response_reg"/>
    <property type="match status" value="1"/>
</dbReference>
<dbReference type="PANTHER" id="PTHR44591">
    <property type="entry name" value="STRESS RESPONSE REGULATOR PROTEIN 1"/>
    <property type="match status" value="1"/>
</dbReference>
<dbReference type="Proteomes" id="UP000287171">
    <property type="component" value="Unassembled WGS sequence"/>
</dbReference>
<dbReference type="Gene3D" id="3.40.50.2300">
    <property type="match status" value="1"/>
</dbReference>
<name>A0A402B5V3_9CHLR</name>
<protein>
    <submittedName>
        <fullName evidence="4">Response regulator</fullName>
    </submittedName>
</protein>
<organism evidence="4 5">
    <name type="scientific">Dictyobacter alpinus</name>
    <dbReference type="NCBI Taxonomy" id="2014873"/>
    <lineage>
        <taxon>Bacteria</taxon>
        <taxon>Bacillati</taxon>
        <taxon>Chloroflexota</taxon>
        <taxon>Ktedonobacteria</taxon>
        <taxon>Ktedonobacterales</taxon>
        <taxon>Dictyobacteraceae</taxon>
        <taxon>Dictyobacter</taxon>
    </lineage>
</organism>
<proteinExistence type="predicted"/>
<dbReference type="InterPro" id="IPR050595">
    <property type="entry name" value="Bact_response_regulator"/>
</dbReference>
<dbReference type="GO" id="GO:0000160">
    <property type="term" value="P:phosphorelay signal transduction system"/>
    <property type="evidence" value="ECO:0007669"/>
    <property type="project" value="InterPro"/>
</dbReference>
<feature type="domain" description="Response regulatory" evidence="3">
    <location>
        <begin position="18"/>
        <end position="131"/>
    </location>
</feature>
<dbReference type="EMBL" id="BIFT01000001">
    <property type="protein sequence ID" value="GCE26733.1"/>
    <property type="molecule type" value="Genomic_DNA"/>
</dbReference>
<dbReference type="SMART" id="SM00448">
    <property type="entry name" value="REC"/>
    <property type="match status" value="1"/>
</dbReference>
<dbReference type="InterPro" id="IPR001789">
    <property type="entry name" value="Sig_transdc_resp-reg_receiver"/>
</dbReference>
<comment type="caution">
    <text evidence="4">The sequence shown here is derived from an EMBL/GenBank/DDBJ whole genome shotgun (WGS) entry which is preliminary data.</text>
</comment>
<dbReference type="InterPro" id="IPR011006">
    <property type="entry name" value="CheY-like_superfamily"/>
</dbReference>
<sequence>MQKLQESLQMDENIMSKTILVVEDDDSIGSLLVDALSQETAYTTILVTDGLQALRVMCTLKPCLVITDYLLPYMDGIELFDRVHAMAAMANVPTILMSADMPEKEVGKRDLIGLAKPFELDELLDTVEDLLERSA</sequence>
<dbReference type="OrthoDB" id="159357at2"/>
<keyword evidence="1 2" id="KW-0597">Phosphoprotein</keyword>
<evidence type="ECO:0000313" key="4">
    <source>
        <dbReference type="EMBL" id="GCE26733.1"/>
    </source>
</evidence>